<dbReference type="CDD" id="cd06250">
    <property type="entry name" value="M14_PaAOTO_like"/>
    <property type="match status" value="1"/>
</dbReference>
<dbReference type="AlphaFoldDB" id="A0A1G8UFQ1"/>
<protein>
    <recommendedName>
        <fullName evidence="5">Succinylglutamate desuccinylase/Aspartoacylase catalytic domain-containing protein</fullName>
    </recommendedName>
</protein>
<dbReference type="Proteomes" id="UP000199527">
    <property type="component" value="Unassembled WGS sequence"/>
</dbReference>
<evidence type="ECO:0000313" key="6">
    <source>
        <dbReference type="EMBL" id="SDJ52579.1"/>
    </source>
</evidence>
<keyword evidence="4" id="KW-0862">Zinc</keyword>
<sequence length="376" mass="40957">MTTVSSDTLIVGQQATGTDITVPVIRFTGTGNGPSVYIQANIHGAEVQGNAVIHHLVELFNCHPPKGDVCLVPMANPLGINQKSGEFTLGRFDPITGENWNRQYHFDASLIDQLAQSHLNAPEAEVAAALRQAMGVQIDAKLASPFGVKSGQHLALRLQKMALQADIVLDLHTGPISARHLYVPSYAEERAHLFNIPLNIVIPSDFAGALDEASFSPWWQLSDAMAARGRALPVLVDAFTLELGSQEYLNVASARDDALGIARYLQSRGVLDPFELTLPKTTQYACSLDNYRAIYSPCGGQIEYLAPLGEPVSAEHPLARIWHFDALATSLQQSRELRLPVDVIPVLHFASASVRQGTELYKVLTHYYRLSGSDVS</sequence>
<evidence type="ECO:0000313" key="7">
    <source>
        <dbReference type="Proteomes" id="UP000199527"/>
    </source>
</evidence>
<name>A0A1G8UFQ1_9GAMM</name>
<feature type="domain" description="Succinylglutamate desuccinylase/Aspartoacylase catalytic" evidence="5">
    <location>
        <begin position="32"/>
        <end position="266"/>
    </location>
</feature>
<dbReference type="PANTHER" id="PTHR37326">
    <property type="entry name" value="BLL3975 PROTEIN"/>
    <property type="match status" value="1"/>
</dbReference>
<keyword evidence="7" id="KW-1185">Reference proteome</keyword>
<reference evidence="7" key="1">
    <citation type="submission" date="2016-10" db="EMBL/GenBank/DDBJ databases">
        <authorList>
            <person name="Varghese N."/>
            <person name="Submissions S."/>
        </authorList>
    </citation>
    <scope>NUCLEOTIDE SEQUENCE [LARGE SCALE GENOMIC DNA]</scope>
    <source>
        <strain evidence="7">DSM 23317</strain>
    </source>
</reference>
<dbReference type="RefSeq" id="WP_090365454.1">
    <property type="nucleotide sequence ID" value="NZ_FNEM01000009.1"/>
</dbReference>
<keyword evidence="2" id="KW-0479">Metal-binding</keyword>
<evidence type="ECO:0000256" key="2">
    <source>
        <dbReference type="ARBA" id="ARBA00022723"/>
    </source>
</evidence>
<evidence type="ECO:0000256" key="3">
    <source>
        <dbReference type="ARBA" id="ARBA00022801"/>
    </source>
</evidence>
<dbReference type="InterPro" id="IPR055438">
    <property type="entry name" value="AstE_AspA_cat"/>
</dbReference>
<dbReference type="OrthoDB" id="527673at2"/>
<dbReference type="GO" id="GO:0046872">
    <property type="term" value="F:metal ion binding"/>
    <property type="evidence" value="ECO:0007669"/>
    <property type="project" value="UniProtKB-KW"/>
</dbReference>
<dbReference type="SUPFAM" id="SSF53187">
    <property type="entry name" value="Zn-dependent exopeptidases"/>
    <property type="match status" value="1"/>
</dbReference>
<accession>A0A1G8UFQ1</accession>
<dbReference type="Pfam" id="PF24827">
    <property type="entry name" value="AstE_AspA_cat"/>
    <property type="match status" value="1"/>
</dbReference>
<dbReference type="Gene3D" id="3.40.630.10">
    <property type="entry name" value="Zn peptidases"/>
    <property type="match status" value="1"/>
</dbReference>
<organism evidence="6 7">
    <name type="scientific">Ferrimonas sediminum</name>
    <dbReference type="NCBI Taxonomy" id="718193"/>
    <lineage>
        <taxon>Bacteria</taxon>
        <taxon>Pseudomonadati</taxon>
        <taxon>Pseudomonadota</taxon>
        <taxon>Gammaproteobacteria</taxon>
        <taxon>Alteromonadales</taxon>
        <taxon>Ferrimonadaceae</taxon>
        <taxon>Ferrimonas</taxon>
    </lineage>
</organism>
<comment type="cofactor">
    <cofactor evidence="1">
        <name>Zn(2+)</name>
        <dbReference type="ChEBI" id="CHEBI:29105"/>
    </cofactor>
</comment>
<proteinExistence type="predicted"/>
<dbReference type="PANTHER" id="PTHR37326:SF1">
    <property type="entry name" value="BLL3975 PROTEIN"/>
    <property type="match status" value="1"/>
</dbReference>
<dbReference type="EMBL" id="FNEM01000009">
    <property type="protein sequence ID" value="SDJ52579.1"/>
    <property type="molecule type" value="Genomic_DNA"/>
</dbReference>
<keyword evidence="3" id="KW-0378">Hydrolase</keyword>
<evidence type="ECO:0000256" key="1">
    <source>
        <dbReference type="ARBA" id="ARBA00001947"/>
    </source>
</evidence>
<dbReference type="Gene3D" id="2.40.50.100">
    <property type="match status" value="1"/>
</dbReference>
<evidence type="ECO:0000256" key="4">
    <source>
        <dbReference type="ARBA" id="ARBA00022833"/>
    </source>
</evidence>
<dbReference type="InterPro" id="IPR053138">
    <property type="entry name" value="N-alpha-Ac-DABA_deacetylase"/>
</dbReference>
<evidence type="ECO:0000259" key="5">
    <source>
        <dbReference type="Pfam" id="PF24827"/>
    </source>
</evidence>
<dbReference type="GO" id="GO:0016788">
    <property type="term" value="F:hydrolase activity, acting on ester bonds"/>
    <property type="evidence" value="ECO:0007669"/>
    <property type="project" value="InterPro"/>
</dbReference>
<gene>
    <name evidence="6" type="ORF">SAMN04488540_10974</name>
</gene>